<accession>A0A1I1AKA8</accession>
<sequence length="122" mass="13152">METKSTMGLGELSWADSAACTLPTSERPLRLAEFDDLFATALRSVVRTSNTSVRMELSGDAELAEQTRQLAERESACCSFFTFDVAPLDAGRVAFDVQVPASYVDVLNGLVTRADGILGRVS</sequence>
<gene>
    <name evidence="1" type="ORF">SAMN05192575_109126</name>
</gene>
<dbReference type="RefSeq" id="WP_231263366.1">
    <property type="nucleotide sequence ID" value="NZ_FOKC01000009.1"/>
</dbReference>
<protein>
    <recommendedName>
        <fullName evidence="3">Arsenate reductase</fullName>
    </recommendedName>
</protein>
<organism evidence="1 2">
    <name type="scientific">Nocardioides alpinus</name>
    <dbReference type="NCBI Taxonomy" id="748909"/>
    <lineage>
        <taxon>Bacteria</taxon>
        <taxon>Bacillati</taxon>
        <taxon>Actinomycetota</taxon>
        <taxon>Actinomycetes</taxon>
        <taxon>Propionibacteriales</taxon>
        <taxon>Nocardioidaceae</taxon>
        <taxon>Nocardioides</taxon>
    </lineage>
</organism>
<dbReference type="AlphaFoldDB" id="A0A1I1AKA8"/>
<evidence type="ECO:0000313" key="2">
    <source>
        <dbReference type="Proteomes" id="UP000199113"/>
    </source>
</evidence>
<reference evidence="1" key="1">
    <citation type="submission" date="2016-10" db="EMBL/GenBank/DDBJ databases">
        <authorList>
            <person name="de Groot N.N."/>
        </authorList>
    </citation>
    <scope>NUCLEOTIDE SEQUENCE [LARGE SCALE GENOMIC DNA]</scope>
    <source>
        <strain evidence="1">CGMCC 1.10697</strain>
    </source>
</reference>
<evidence type="ECO:0000313" key="1">
    <source>
        <dbReference type="EMBL" id="SFB38357.1"/>
    </source>
</evidence>
<dbReference type="STRING" id="748909.SAMN05192575_109126"/>
<proteinExistence type="predicted"/>
<dbReference type="Proteomes" id="UP000199113">
    <property type="component" value="Unassembled WGS sequence"/>
</dbReference>
<evidence type="ECO:0008006" key="3">
    <source>
        <dbReference type="Google" id="ProtNLM"/>
    </source>
</evidence>
<name>A0A1I1AKA8_9ACTN</name>
<dbReference type="EMBL" id="FOKC01000009">
    <property type="protein sequence ID" value="SFB38357.1"/>
    <property type="molecule type" value="Genomic_DNA"/>
</dbReference>